<evidence type="ECO:0000313" key="2">
    <source>
        <dbReference type="EMBL" id="MBP2170225.1"/>
    </source>
</evidence>
<keyword evidence="3" id="KW-1185">Reference proteome</keyword>
<evidence type="ECO:0000313" key="3">
    <source>
        <dbReference type="Proteomes" id="UP001195624"/>
    </source>
</evidence>
<protein>
    <recommendedName>
        <fullName evidence="4">Lipoprotein</fullName>
    </recommendedName>
</protein>
<sequence length="379" mass="41175">MKKSILACFISVFILTGCGPKELSPEEKQKVEQLKVELSQTESEISSANAANQNYSGGLIKTLISARVEILKTNQALIKQRINAIESGAKITMDVPGAKSDEAASESIKSEIDALNDQISQAKAEANQYSGGLVLAIKLAAIATQEQTMAMLQQRYLSARYGLANAMPSDLKQDNTAEAKQIQKSAQASNIQPLLPPGEGPFGLESGLTKKNIEDMTGEELKPVENVPNLYTSQSLPKNNADFAVYGLLISPKSGLCEIRALGKSVDTDSYGLALQSKYKELLSSLSSIYGNPEKTDFLLSGSIWKDPQDWMMALNKKERFLSAQWKETSATPFKNNLTSVSMEARANGSSKGYVFLQYDFNSIDACNAEIEDAKKSSL</sequence>
<keyword evidence="1" id="KW-0175">Coiled coil</keyword>
<comment type="caution">
    <text evidence="2">The sequence shown here is derived from an EMBL/GenBank/DDBJ whole genome shotgun (WGS) entry which is preliminary data.</text>
</comment>
<evidence type="ECO:0008006" key="4">
    <source>
        <dbReference type="Google" id="ProtNLM"/>
    </source>
</evidence>
<feature type="coiled-coil region" evidence="1">
    <location>
        <begin position="24"/>
        <end position="51"/>
    </location>
</feature>
<feature type="coiled-coil region" evidence="1">
    <location>
        <begin position="105"/>
        <end position="132"/>
    </location>
</feature>
<dbReference type="RefSeq" id="WP_017799356.1">
    <property type="nucleotide sequence ID" value="NZ_JAGGMQ010000001.1"/>
</dbReference>
<evidence type="ECO:0000256" key="1">
    <source>
        <dbReference type="SAM" id="Coils"/>
    </source>
</evidence>
<accession>A0ABS4PC50</accession>
<name>A0ABS4PC50_9GAMM</name>
<dbReference type="EMBL" id="JAGGMQ010000001">
    <property type="protein sequence ID" value="MBP2170225.1"/>
    <property type="molecule type" value="Genomic_DNA"/>
</dbReference>
<dbReference type="PROSITE" id="PS51257">
    <property type="entry name" value="PROKAR_LIPOPROTEIN"/>
    <property type="match status" value="1"/>
</dbReference>
<gene>
    <name evidence="2" type="ORF">J2125_003417</name>
</gene>
<proteinExistence type="predicted"/>
<dbReference type="Proteomes" id="UP001195624">
    <property type="component" value="Unassembled WGS sequence"/>
</dbReference>
<organism evidence="2 3">
    <name type="scientific">Winslowiella toletana</name>
    <dbReference type="NCBI Taxonomy" id="92490"/>
    <lineage>
        <taxon>Bacteria</taxon>
        <taxon>Pseudomonadati</taxon>
        <taxon>Pseudomonadota</taxon>
        <taxon>Gammaproteobacteria</taxon>
        <taxon>Enterobacterales</taxon>
        <taxon>Erwiniaceae</taxon>
        <taxon>Winslowiella</taxon>
    </lineage>
</organism>
<reference evidence="3" key="1">
    <citation type="submission" date="2023-07" db="EMBL/GenBank/DDBJ databases">
        <title>Genome mining of underrepresented organisms for secondary metabolites.</title>
        <authorList>
            <person name="D'Agostino P.M."/>
        </authorList>
    </citation>
    <scope>NUCLEOTIDE SEQUENCE [LARGE SCALE GENOMIC DNA]</scope>
    <source>
        <strain evidence="3">WS4403</strain>
    </source>
</reference>